<feature type="region of interest" description="Disordered" evidence="5">
    <location>
        <begin position="1"/>
        <end position="72"/>
    </location>
</feature>
<sequence length="400" mass="44393">MDHNHDNEGERVVVEAEDENPVGIVPSDEEHPAAAAAEEQVKDEDKERDVDQTVKIPPGEDHPPQVAEPVNPAVGEDVDGRLPVDRIDGLSNSAGIAIGLVVDGGEMVGAVKIEGTEEKIIKEETLDRESVNWMEGDDSGTEEEQAGFMKELERFHREKSLDFKPPKFYGEGLNCLKLWRAVIRLGGYERALLEYEKDKIHCGELHVPPAASLTEMVAIDNHMVGNQAPGLGRARRDAAARAMQGWHSQRHHNNGEVGDPIIKAKNLISLSKREKQLKNLGLKRKKPSSLDRNVKSVRPKFAKIQLRSLTYIQSDAMVIDIGARADWVKISVQRTVHVQSDPAGRLVISGEPEHLDNPWGVTPFKKLISLPLRIDPHQTSAVVTLHGQLFVRAPFEQSFM</sequence>
<evidence type="ECO:0000313" key="7">
    <source>
        <dbReference type="EMBL" id="KAK1281981.1"/>
    </source>
</evidence>
<dbReference type="GO" id="GO:0006357">
    <property type="term" value="P:regulation of transcription by RNA polymerase II"/>
    <property type="evidence" value="ECO:0007669"/>
    <property type="project" value="InterPro"/>
</dbReference>
<dbReference type="SUPFAM" id="SSF46774">
    <property type="entry name" value="ARID-like"/>
    <property type="match status" value="1"/>
</dbReference>
<keyword evidence="2" id="KW-0238">DNA-binding</keyword>
<comment type="caution">
    <text evidence="7">The sequence shown here is derived from an EMBL/GenBank/DDBJ whole genome shotgun (WGS) entry which is preliminary data.</text>
</comment>
<proteinExistence type="predicted"/>
<dbReference type="InterPro" id="IPR036431">
    <property type="entry name" value="ARID_dom_sf"/>
</dbReference>
<dbReference type="GO" id="GO:0005634">
    <property type="term" value="C:nucleus"/>
    <property type="evidence" value="ECO:0007669"/>
    <property type="project" value="TreeGrafter"/>
</dbReference>
<evidence type="ECO:0000256" key="5">
    <source>
        <dbReference type="SAM" id="MobiDB-lite"/>
    </source>
</evidence>
<dbReference type="InterPro" id="IPR001606">
    <property type="entry name" value="ARID_dom"/>
</dbReference>
<dbReference type="AlphaFoldDB" id="A0AAV9BZJ0"/>
<keyword evidence="8" id="KW-1185">Reference proteome</keyword>
<evidence type="ECO:0000256" key="2">
    <source>
        <dbReference type="ARBA" id="ARBA00023125"/>
    </source>
</evidence>
<evidence type="ECO:0000256" key="4">
    <source>
        <dbReference type="ARBA" id="ARBA00023242"/>
    </source>
</evidence>
<dbReference type="Gene3D" id="1.10.150.60">
    <property type="entry name" value="ARID DNA-binding domain"/>
    <property type="match status" value="1"/>
</dbReference>
<feature type="compositionally biased region" description="Basic and acidic residues" evidence="5">
    <location>
        <begin position="39"/>
        <end position="63"/>
    </location>
</feature>
<keyword evidence="4" id="KW-0539">Nucleus</keyword>
<protein>
    <submittedName>
        <fullName evidence="7">AT-rich interactive domain-containing protein 3</fullName>
    </submittedName>
</protein>
<dbReference type="Pfam" id="PF01388">
    <property type="entry name" value="ARID"/>
    <property type="match status" value="1"/>
</dbReference>
<evidence type="ECO:0000256" key="1">
    <source>
        <dbReference type="ARBA" id="ARBA00023015"/>
    </source>
</evidence>
<feature type="domain" description="ARID" evidence="6">
    <location>
        <begin position="142"/>
        <end position="251"/>
    </location>
</feature>
<dbReference type="InterPro" id="IPR045147">
    <property type="entry name" value="ARI3A/B/C"/>
</dbReference>
<dbReference type="SMART" id="SM00501">
    <property type="entry name" value="BRIGHT"/>
    <property type="match status" value="1"/>
</dbReference>
<dbReference type="GO" id="GO:0003677">
    <property type="term" value="F:DNA binding"/>
    <property type="evidence" value="ECO:0007669"/>
    <property type="project" value="UniProtKB-KW"/>
</dbReference>
<dbReference type="PANTHER" id="PTHR15348">
    <property type="entry name" value="AT-RICH INTERACTIVE DOMAIN-CONTAINING PROTEIN ARID DOMAIN- CONTAINING PROTEIN DEAD RINGER PROTEIN B-CELL REGULATOR OF IGH TRANSCRIPTION BRIGHT"/>
    <property type="match status" value="1"/>
</dbReference>
<keyword evidence="1" id="KW-0805">Transcription regulation</keyword>
<dbReference type="PANTHER" id="PTHR15348:SF0">
    <property type="entry name" value="PROTEIN DEAD RINGER"/>
    <property type="match status" value="1"/>
</dbReference>
<evidence type="ECO:0000259" key="6">
    <source>
        <dbReference type="PROSITE" id="PS51011"/>
    </source>
</evidence>
<accession>A0AAV9BZJ0</accession>
<gene>
    <name evidence="7" type="primary">ARID3</name>
    <name evidence="7" type="ORF">QJS10_CPB22g01530</name>
</gene>
<evidence type="ECO:0000313" key="8">
    <source>
        <dbReference type="Proteomes" id="UP001180020"/>
    </source>
</evidence>
<reference evidence="7" key="1">
    <citation type="journal article" date="2023" name="Nat. Commun.">
        <title>Diploid and tetraploid genomes of Acorus and the evolution of monocots.</title>
        <authorList>
            <person name="Ma L."/>
            <person name="Liu K.W."/>
            <person name="Li Z."/>
            <person name="Hsiao Y.Y."/>
            <person name="Qi Y."/>
            <person name="Fu T."/>
            <person name="Tang G.D."/>
            <person name="Zhang D."/>
            <person name="Sun W.H."/>
            <person name="Liu D.K."/>
            <person name="Li Y."/>
            <person name="Chen G.Z."/>
            <person name="Liu X.D."/>
            <person name="Liao X.Y."/>
            <person name="Jiang Y.T."/>
            <person name="Yu X."/>
            <person name="Hao Y."/>
            <person name="Huang J."/>
            <person name="Zhao X.W."/>
            <person name="Ke S."/>
            <person name="Chen Y.Y."/>
            <person name="Wu W.L."/>
            <person name="Hsu J.L."/>
            <person name="Lin Y.F."/>
            <person name="Huang M.D."/>
            <person name="Li C.Y."/>
            <person name="Huang L."/>
            <person name="Wang Z.W."/>
            <person name="Zhao X."/>
            <person name="Zhong W.Y."/>
            <person name="Peng D.H."/>
            <person name="Ahmad S."/>
            <person name="Lan S."/>
            <person name="Zhang J.S."/>
            <person name="Tsai W.C."/>
            <person name="Van de Peer Y."/>
            <person name="Liu Z.J."/>
        </authorList>
    </citation>
    <scope>NUCLEOTIDE SEQUENCE</scope>
    <source>
        <strain evidence="7">CP</strain>
    </source>
</reference>
<reference evidence="7" key="2">
    <citation type="submission" date="2023-06" db="EMBL/GenBank/DDBJ databases">
        <authorList>
            <person name="Ma L."/>
            <person name="Liu K.-W."/>
            <person name="Li Z."/>
            <person name="Hsiao Y.-Y."/>
            <person name="Qi Y."/>
            <person name="Fu T."/>
            <person name="Tang G."/>
            <person name="Zhang D."/>
            <person name="Sun W.-H."/>
            <person name="Liu D.-K."/>
            <person name="Li Y."/>
            <person name="Chen G.-Z."/>
            <person name="Liu X.-D."/>
            <person name="Liao X.-Y."/>
            <person name="Jiang Y.-T."/>
            <person name="Yu X."/>
            <person name="Hao Y."/>
            <person name="Huang J."/>
            <person name="Zhao X.-W."/>
            <person name="Ke S."/>
            <person name="Chen Y.-Y."/>
            <person name="Wu W.-L."/>
            <person name="Hsu J.-L."/>
            <person name="Lin Y.-F."/>
            <person name="Huang M.-D."/>
            <person name="Li C.-Y."/>
            <person name="Huang L."/>
            <person name="Wang Z.-W."/>
            <person name="Zhao X."/>
            <person name="Zhong W.-Y."/>
            <person name="Peng D.-H."/>
            <person name="Ahmad S."/>
            <person name="Lan S."/>
            <person name="Zhang J.-S."/>
            <person name="Tsai W.-C."/>
            <person name="Van De Peer Y."/>
            <person name="Liu Z.-J."/>
        </authorList>
    </citation>
    <scope>NUCLEOTIDE SEQUENCE</scope>
    <source>
        <strain evidence="7">CP</strain>
        <tissue evidence="7">Leaves</tissue>
    </source>
</reference>
<dbReference type="EMBL" id="JAUJYO010000022">
    <property type="protein sequence ID" value="KAK1281981.1"/>
    <property type="molecule type" value="Genomic_DNA"/>
</dbReference>
<name>A0AAV9BZJ0_ACOCL</name>
<dbReference type="PROSITE" id="PS51011">
    <property type="entry name" value="ARID"/>
    <property type="match status" value="1"/>
</dbReference>
<feature type="compositionally biased region" description="Basic and acidic residues" evidence="5">
    <location>
        <begin position="1"/>
        <end position="14"/>
    </location>
</feature>
<organism evidence="7 8">
    <name type="scientific">Acorus calamus</name>
    <name type="common">Sweet flag</name>
    <dbReference type="NCBI Taxonomy" id="4465"/>
    <lineage>
        <taxon>Eukaryota</taxon>
        <taxon>Viridiplantae</taxon>
        <taxon>Streptophyta</taxon>
        <taxon>Embryophyta</taxon>
        <taxon>Tracheophyta</taxon>
        <taxon>Spermatophyta</taxon>
        <taxon>Magnoliopsida</taxon>
        <taxon>Liliopsida</taxon>
        <taxon>Acoraceae</taxon>
        <taxon>Acorus</taxon>
    </lineage>
</organism>
<keyword evidence="3" id="KW-0804">Transcription</keyword>
<dbReference type="Proteomes" id="UP001180020">
    <property type="component" value="Unassembled WGS sequence"/>
</dbReference>
<dbReference type="CDD" id="cd16100">
    <property type="entry name" value="ARID"/>
    <property type="match status" value="1"/>
</dbReference>
<evidence type="ECO:0000256" key="3">
    <source>
        <dbReference type="ARBA" id="ARBA00023163"/>
    </source>
</evidence>